<dbReference type="Proteomes" id="UP000035642">
    <property type="component" value="Unassembled WGS sequence"/>
</dbReference>
<dbReference type="GO" id="GO:0032259">
    <property type="term" value="P:methylation"/>
    <property type="evidence" value="ECO:0007669"/>
    <property type="project" value="UniProtKB-KW"/>
</dbReference>
<evidence type="ECO:0000256" key="5">
    <source>
        <dbReference type="ARBA" id="ARBA00034478"/>
    </source>
</evidence>
<dbReference type="InterPro" id="IPR036589">
    <property type="entry name" value="HCY_dom_sf"/>
</dbReference>
<reference evidence="8" key="1">
    <citation type="submission" date="2012-09" db="EMBL/GenBank/DDBJ databases">
        <authorList>
            <person name="Martin A.A."/>
        </authorList>
    </citation>
    <scope>NUCLEOTIDE SEQUENCE</scope>
</reference>
<dbReference type="Gene3D" id="3.20.20.330">
    <property type="entry name" value="Homocysteine-binding-like domain"/>
    <property type="match status" value="1"/>
</dbReference>
<dbReference type="SUPFAM" id="SSF82282">
    <property type="entry name" value="Homocysteine S-methyltransferase"/>
    <property type="match status" value="1"/>
</dbReference>
<name>A0A0K0DPU4_ANGCA</name>
<dbReference type="PIRSF" id="PIRSF037505">
    <property type="entry name" value="Betaine_HMT"/>
    <property type="match status" value="1"/>
</dbReference>
<feature type="binding site" evidence="6">
    <location>
        <position position="290"/>
    </location>
    <ligand>
        <name>Zn(2+)</name>
        <dbReference type="ChEBI" id="CHEBI:29105"/>
    </ligand>
</feature>
<evidence type="ECO:0000256" key="3">
    <source>
        <dbReference type="ARBA" id="ARBA00022723"/>
    </source>
</evidence>
<evidence type="ECO:0000259" key="7">
    <source>
        <dbReference type="PROSITE" id="PS50970"/>
    </source>
</evidence>
<dbReference type="Pfam" id="PF02574">
    <property type="entry name" value="S-methyl_trans"/>
    <property type="match status" value="1"/>
</dbReference>
<comment type="cofactor">
    <cofactor evidence="6">
        <name>Zn(2+)</name>
        <dbReference type="ChEBI" id="CHEBI:29105"/>
    </cofactor>
</comment>
<protein>
    <submittedName>
        <fullName evidence="9">Hcy-binding domain-containing protein</fullName>
    </submittedName>
</protein>
<evidence type="ECO:0000256" key="4">
    <source>
        <dbReference type="ARBA" id="ARBA00022833"/>
    </source>
</evidence>
<dbReference type="InterPro" id="IPR003726">
    <property type="entry name" value="HCY_dom"/>
</dbReference>
<dbReference type="PROSITE" id="PS50970">
    <property type="entry name" value="HCY"/>
    <property type="match status" value="1"/>
</dbReference>
<sequence>MENNRRGQKKIRVLDGSFAAELSNVFSGYFDAERPNWTFDAVIHDPEAVVAVHKRFIDAGVDDITTNTYHASLLCLKDQGLNGAEFIKKAVGLLMDTVSIHQFGDRLRIWGSIGSYAICFRGEAAEYTGAFVDVQPPIKIMKTLIAYHMGQIEAMKATGVRDLLFETISSAREAEAICEALNRHDNINAVISFTCRQNSVLLRHGETLESAVRIVLKCPKVVGFGINCTDPGTITTLLESVRFQKNVPDIFVYPNNGKYELHKDVEKPLDIVLNSIEKWVELGATVIGGCCGFDAKDISEIKKKIQMLNSNRSA</sequence>
<reference evidence="9" key="2">
    <citation type="submission" date="2017-02" db="UniProtKB">
        <authorList>
            <consortium name="WormBaseParasite"/>
        </authorList>
    </citation>
    <scope>IDENTIFICATION</scope>
</reference>
<feature type="domain" description="Hcy-binding" evidence="7">
    <location>
        <begin position="1"/>
        <end position="305"/>
    </location>
</feature>
<dbReference type="STRING" id="6313.A0A0K0DPU4"/>
<feature type="binding site" evidence="6">
    <location>
        <position position="228"/>
    </location>
    <ligand>
        <name>Zn(2+)</name>
        <dbReference type="ChEBI" id="CHEBI:29105"/>
    </ligand>
</feature>
<comment type="pathway">
    <text evidence="5">Amino-acid biosynthesis; L-methionine biosynthesis via de novo pathway.</text>
</comment>
<keyword evidence="2 6" id="KW-0808">Transferase</keyword>
<keyword evidence="4 6" id="KW-0862">Zinc</keyword>
<dbReference type="GO" id="GO:0009086">
    <property type="term" value="P:methionine biosynthetic process"/>
    <property type="evidence" value="ECO:0007669"/>
    <property type="project" value="InterPro"/>
</dbReference>
<accession>A0A0K0DPU4</accession>
<keyword evidence="3 6" id="KW-0479">Metal-binding</keyword>
<keyword evidence="1 6" id="KW-0489">Methyltransferase</keyword>
<dbReference type="UniPathway" id="UPA00051">
    <property type="reaction ID" value="UER00083"/>
</dbReference>
<dbReference type="InterPro" id="IPR051486">
    <property type="entry name" value="Hcy_S-methyltransferase"/>
</dbReference>
<organism evidence="8 9">
    <name type="scientific">Angiostrongylus cantonensis</name>
    <name type="common">Rat lungworm</name>
    <dbReference type="NCBI Taxonomy" id="6313"/>
    <lineage>
        <taxon>Eukaryota</taxon>
        <taxon>Metazoa</taxon>
        <taxon>Ecdysozoa</taxon>
        <taxon>Nematoda</taxon>
        <taxon>Chromadorea</taxon>
        <taxon>Rhabditida</taxon>
        <taxon>Rhabditina</taxon>
        <taxon>Rhabditomorpha</taxon>
        <taxon>Strongyloidea</taxon>
        <taxon>Metastrongylidae</taxon>
        <taxon>Angiostrongylus</taxon>
    </lineage>
</organism>
<dbReference type="GO" id="GO:0033528">
    <property type="term" value="P:S-methylmethionine cycle"/>
    <property type="evidence" value="ECO:0007669"/>
    <property type="project" value="TreeGrafter"/>
</dbReference>
<dbReference type="GO" id="GO:0008270">
    <property type="term" value="F:zinc ion binding"/>
    <property type="evidence" value="ECO:0007669"/>
    <property type="project" value="InterPro"/>
</dbReference>
<feature type="binding site" evidence="6">
    <location>
        <position position="291"/>
    </location>
    <ligand>
        <name>Zn(2+)</name>
        <dbReference type="ChEBI" id="CHEBI:29105"/>
    </ligand>
</feature>
<dbReference type="GO" id="GO:0008898">
    <property type="term" value="F:S-adenosylmethionine-homocysteine S-methyltransferase activity"/>
    <property type="evidence" value="ECO:0007669"/>
    <property type="project" value="TreeGrafter"/>
</dbReference>
<dbReference type="PANTHER" id="PTHR46015:SF1">
    <property type="entry name" value="HOMOCYSTEINE S-METHYLTRANSFERASE-LIKE ISOFORM 1"/>
    <property type="match status" value="1"/>
</dbReference>
<evidence type="ECO:0000256" key="6">
    <source>
        <dbReference type="PROSITE-ProRule" id="PRU00333"/>
    </source>
</evidence>
<proteinExistence type="predicted"/>
<dbReference type="PANTHER" id="PTHR46015">
    <property type="entry name" value="ZGC:172121"/>
    <property type="match status" value="1"/>
</dbReference>
<evidence type="ECO:0000313" key="9">
    <source>
        <dbReference type="WBParaSite" id="ACAC_0001378301-mRNA-1"/>
    </source>
</evidence>
<evidence type="ECO:0000313" key="8">
    <source>
        <dbReference type="Proteomes" id="UP000035642"/>
    </source>
</evidence>
<dbReference type="InterPro" id="IPR017226">
    <property type="entry name" value="BHMT-like"/>
</dbReference>
<dbReference type="AlphaFoldDB" id="A0A0K0DPU4"/>
<keyword evidence="8" id="KW-1185">Reference proteome</keyword>
<evidence type="ECO:0000256" key="2">
    <source>
        <dbReference type="ARBA" id="ARBA00022679"/>
    </source>
</evidence>
<dbReference type="WBParaSite" id="ACAC_0001378301-mRNA-1">
    <property type="protein sequence ID" value="ACAC_0001378301-mRNA-1"/>
    <property type="gene ID" value="ACAC_0001378301"/>
</dbReference>
<evidence type="ECO:0000256" key="1">
    <source>
        <dbReference type="ARBA" id="ARBA00022603"/>
    </source>
</evidence>